<accession>A0ABD3RR10</accession>
<comment type="caution">
    <text evidence="1">The sequence shown here is derived from an EMBL/GenBank/DDBJ whole genome shotgun (WGS) entry which is preliminary data.</text>
</comment>
<reference evidence="1 2" key="1">
    <citation type="submission" date="2024-12" db="EMBL/GenBank/DDBJ databases">
        <title>The unique morphological basis and parallel evolutionary history of personate flowers in Penstemon.</title>
        <authorList>
            <person name="Depatie T.H."/>
            <person name="Wessinger C.A."/>
        </authorList>
    </citation>
    <scope>NUCLEOTIDE SEQUENCE [LARGE SCALE GENOMIC DNA]</scope>
    <source>
        <strain evidence="1">WTNN_2</strain>
        <tissue evidence="1">Leaf</tissue>
    </source>
</reference>
<organism evidence="1 2">
    <name type="scientific">Penstemon smallii</name>
    <dbReference type="NCBI Taxonomy" id="265156"/>
    <lineage>
        <taxon>Eukaryota</taxon>
        <taxon>Viridiplantae</taxon>
        <taxon>Streptophyta</taxon>
        <taxon>Embryophyta</taxon>
        <taxon>Tracheophyta</taxon>
        <taxon>Spermatophyta</taxon>
        <taxon>Magnoliopsida</taxon>
        <taxon>eudicotyledons</taxon>
        <taxon>Gunneridae</taxon>
        <taxon>Pentapetalae</taxon>
        <taxon>asterids</taxon>
        <taxon>lamiids</taxon>
        <taxon>Lamiales</taxon>
        <taxon>Plantaginaceae</taxon>
        <taxon>Cheloneae</taxon>
        <taxon>Penstemon</taxon>
    </lineage>
</organism>
<dbReference type="AlphaFoldDB" id="A0ABD3RR10"/>
<evidence type="ECO:0000313" key="2">
    <source>
        <dbReference type="Proteomes" id="UP001634393"/>
    </source>
</evidence>
<proteinExistence type="predicted"/>
<protein>
    <submittedName>
        <fullName evidence="1">Uncharacterized protein</fullName>
    </submittedName>
</protein>
<dbReference type="Proteomes" id="UP001634393">
    <property type="component" value="Unassembled WGS sequence"/>
</dbReference>
<keyword evidence="2" id="KW-1185">Reference proteome</keyword>
<dbReference type="EMBL" id="JBJXBP010000008">
    <property type="protein sequence ID" value="KAL3814231.1"/>
    <property type="molecule type" value="Genomic_DNA"/>
</dbReference>
<name>A0ABD3RR10_9LAMI</name>
<sequence length="52" mass="6236">MVHYPMFIRYPVHKVYMMVHTNFIVHEYLSIGMDLLSHFDVTQIDLLISVQI</sequence>
<gene>
    <name evidence="1" type="ORF">ACJIZ3_015499</name>
</gene>
<evidence type="ECO:0000313" key="1">
    <source>
        <dbReference type="EMBL" id="KAL3814231.1"/>
    </source>
</evidence>